<feature type="compositionally biased region" description="Low complexity" evidence="1">
    <location>
        <begin position="136"/>
        <end position="148"/>
    </location>
</feature>
<sequence length="183" mass="20140">MKSIWHVWLALGSAQILALLGKLARLGKVFLAHAGEPIWLSCSSKVSLALRLSPSRLPHALCASDPHFKDQLLAFYSQIEHVASQIKLVGAQIILFPPSNQPHLPLQIELLPPNQPVSRFEIELLTPNQPSPPPKSILFLSKSSSSPLNRPHHSLNRARRSLIDSPAGGLSSSVHNFAIWKEK</sequence>
<proteinExistence type="predicted"/>
<protein>
    <submittedName>
        <fullName evidence="2">Uncharacterized protein</fullName>
    </submittedName>
</protein>
<dbReference type="EMBL" id="GBRH01214728">
    <property type="protein sequence ID" value="JAD83167.1"/>
    <property type="molecule type" value="Transcribed_RNA"/>
</dbReference>
<feature type="region of interest" description="Disordered" evidence="1">
    <location>
        <begin position="135"/>
        <end position="154"/>
    </location>
</feature>
<reference evidence="2" key="1">
    <citation type="submission" date="2014-09" db="EMBL/GenBank/DDBJ databases">
        <authorList>
            <person name="Magalhaes I.L.F."/>
            <person name="Oliveira U."/>
            <person name="Santos F.R."/>
            <person name="Vidigal T.H.D.A."/>
            <person name="Brescovit A.D."/>
            <person name="Santos A.J."/>
        </authorList>
    </citation>
    <scope>NUCLEOTIDE SEQUENCE</scope>
    <source>
        <tissue evidence="2">Shoot tissue taken approximately 20 cm above the soil surface</tissue>
    </source>
</reference>
<dbReference type="AlphaFoldDB" id="A0A0A9KI32"/>
<evidence type="ECO:0000313" key="2">
    <source>
        <dbReference type="EMBL" id="JAD83167.1"/>
    </source>
</evidence>
<organism evidence="2">
    <name type="scientific">Arundo donax</name>
    <name type="common">Giant reed</name>
    <name type="synonym">Donax arundinaceus</name>
    <dbReference type="NCBI Taxonomy" id="35708"/>
    <lineage>
        <taxon>Eukaryota</taxon>
        <taxon>Viridiplantae</taxon>
        <taxon>Streptophyta</taxon>
        <taxon>Embryophyta</taxon>
        <taxon>Tracheophyta</taxon>
        <taxon>Spermatophyta</taxon>
        <taxon>Magnoliopsida</taxon>
        <taxon>Liliopsida</taxon>
        <taxon>Poales</taxon>
        <taxon>Poaceae</taxon>
        <taxon>PACMAD clade</taxon>
        <taxon>Arundinoideae</taxon>
        <taxon>Arundineae</taxon>
        <taxon>Arundo</taxon>
    </lineage>
</organism>
<reference evidence="2" key="2">
    <citation type="journal article" date="2015" name="Data Brief">
        <title>Shoot transcriptome of the giant reed, Arundo donax.</title>
        <authorList>
            <person name="Barrero R.A."/>
            <person name="Guerrero F.D."/>
            <person name="Moolhuijzen P."/>
            <person name="Goolsby J.A."/>
            <person name="Tidwell J."/>
            <person name="Bellgard S.E."/>
            <person name="Bellgard M.I."/>
        </authorList>
    </citation>
    <scope>NUCLEOTIDE SEQUENCE</scope>
    <source>
        <tissue evidence="2">Shoot tissue taken approximately 20 cm above the soil surface</tissue>
    </source>
</reference>
<evidence type="ECO:0000256" key="1">
    <source>
        <dbReference type="SAM" id="MobiDB-lite"/>
    </source>
</evidence>
<accession>A0A0A9KI32</accession>
<name>A0A0A9KI32_ARUDO</name>